<gene>
    <name evidence="5 7" type="primary">rpmH</name>
    <name evidence="7" type="ORF">LA66_18005</name>
</gene>
<dbReference type="OrthoDB" id="9804164at2"/>
<keyword evidence="2 5" id="KW-0689">Ribosomal protein</keyword>
<comment type="similarity">
    <text evidence="1 5">Belongs to the bacterial ribosomal protein bL34 family.</text>
</comment>
<reference evidence="7 8" key="1">
    <citation type="submission" date="2014-09" db="EMBL/GenBank/DDBJ databases">
        <title>Isolation and characterization of Aurantimonas altamirensis ON-56566 from clinical sample following a dog bite.</title>
        <authorList>
            <person name="Eshaghi A."/>
            <person name="Li A."/>
            <person name="Shahinas D."/>
            <person name="Bahn P."/>
            <person name="Kus J.V."/>
            <person name="Patel S.N."/>
        </authorList>
    </citation>
    <scope>NUCLEOTIDE SEQUENCE [LARGE SCALE GENOMIC DNA]</scope>
    <source>
        <strain evidence="7 8">ON-56566</strain>
    </source>
</reference>
<dbReference type="PROSITE" id="PS00784">
    <property type="entry name" value="RIBOSOMAL_L34"/>
    <property type="match status" value="1"/>
</dbReference>
<dbReference type="NCBIfam" id="TIGR01030">
    <property type="entry name" value="rpmH_bact"/>
    <property type="match status" value="1"/>
</dbReference>
<dbReference type="AlphaFoldDB" id="A0A0B1Q1H4"/>
<dbReference type="InterPro" id="IPR000271">
    <property type="entry name" value="Ribosomal_bL34"/>
</dbReference>
<evidence type="ECO:0000256" key="4">
    <source>
        <dbReference type="ARBA" id="ARBA00035177"/>
    </source>
</evidence>
<accession>A0A0B1Q1H4</accession>
<dbReference type="InterPro" id="IPR020939">
    <property type="entry name" value="Ribosomal_bL34_CS"/>
</dbReference>
<dbReference type="Pfam" id="PF00468">
    <property type="entry name" value="Ribosomal_L34"/>
    <property type="match status" value="1"/>
</dbReference>
<dbReference type="GO" id="GO:0006412">
    <property type="term" value="P:translation"/>
    <property type="evidence" value="ECO:0007669"/>
    <property type="project" value="UniProtKB-UniRule"/>
</dbReference>
<feature type="compositionally biased region" description="Basic residues" evidence="6">
    <location>
        <begin position="10"/>
        <end position="19"/>
    </location>
</feature>
<name>A0A0B1Q1H4_9HYPH</name>
<evidence type="ECO:0000256" key="2">
    <source>
        <dbReference type="ARBA" id="ARBA00022980"/>
    </source>
</evidence>
<evidence type="ECO:0000256" key="5">
    <source>
        <dbReference type="HAMAP-Rule" id="MF_00391"/>
    </source>
</evidence>
<protein>
    <recommendedName>
        <fullName evidence="4 5">Large ribosomal subunit protein bL34</fullName>
    </recommendedName>
</protein>
<dbReference type="STRING" id="370622.LA66_18005"/>
<proteinExistence type="inferred from homology"/>
<dbReference type="EMBL" id="JRFJ01000006">
    <property type="protein sequence ID" value="KHJ53306.1"/>
    <property type="molecule type" value="Genomic_DNA"/>
</dbReference>
<dbReference type="RefSeq" id="WP_039195429.1">
    <property type="nucleotide sequence ID" value="NZ_BBWQ01000020.1"/>
</dbReference>
<organism evidence="7 8">
    <name type="scientific">Aureimonas altamirensis</name>
    <dbReference type="NCBI Taxonomy" id="370622"/>
    <lineage>
        <taxon>Bacteria</taxon>
        <taxon>Pseudomonadati</taxon>
        <taxon>Pseudomonadota</taxon>
        <taxon>Alphaproteobacteria</taxon>
        <taxon>Hyphomicrobiales</taxon>
        <taxon>Aurantimonadaceae</taxon>
        <taxon>Aureimonas</taxon>
    </lineage>
</organism>
<keyword evidence="3 5" id="KW-0687">Ribonucleoprotein</keyword>
<dbReference type="HAMAP" id="MF_00391">
    <property type="entry name" value="Ribosomal_bL34"/>
    <property type="match status" value="1"/>
</dbReference>
<evidence type="ECO:0000256" key="1">
    <source>
        <dbReference type="ARBA" id="ARBA00010111"/>
    </source>
</evidence>
<evidence type="ECO:0000313" key="8">
    <source>
        <dbReference type="Proteomes" id="UP000030826"/>
    </source>
</evidence>
<evidence type="ECO:0000256" key="6">
    <source>
        <dbReference type="SAM" id="MobiDB-lite"/>
    </source>
</evidence>
<dbReference type="GO" id="GO:0003735">
    <property type="term" value="F:structural constituent of ribosome"/>
    <property type="evidence" value="ECO:0007669"/>
    <property type="project" value="InterPro"/>
</dbReference>
<dbReference type="GO" id="GO:0005840">
    <property type="term" value="C:ribosome"/>
    <property type="evidence" value="ECO:0007669"/>
    <property type="project" value="UniProtKB-KW"/>
</dbReference>
<comment type="caution">
    <text evidence="7">The sequence shown here is derived from an EMBL/GenBank/DDBJ whole genome shotgun (WGS) entry which is preliminary data.</text>
</comment>
<feature type="compositionally biased region" description="Basic residues" evidence="6">
    <location>
        <begin position="31"/>
        <end position="44"/>
    </location>
</feature>
<dbReference type="Proteomes" id="UP000030826">
    <property type="component" value="Unassembled WGS sequence"/>
</dbReference>
<evidence type="ECO:0000313" key="7">
    <source>
        <dbReference type="EMBL" id="KHJ53306.1"/>
    </source>
</evidence>
<dbReference type="FunFam" id="1.10.287.3980:FF:000001">
    <property type="entry name" value="Mitochondrial ribosomal protein L34"/>
    <property type="match status" value="1"/>
</dbReference>
<evidence type="ECO:0000256" key="3">
    <source>
        <dbReference type="ARBA" id="ARBA00023274"/>
    </source>
</evidence>
<feature type="region of interest" description="Disordered" evidence="6">
    <location>
        <begin position="1"/>
        <end position="44"/>
    </location>
</feature>
<dbReference type="PANTHER" id="PTHR14503">
    <property type="entry name" value="MITOCHONDRIAL RIBOSOMAL PROTEIN 34 FAMILY MEMBER"/>
    <property type="match status" value="1"/>
</dbReference>
<sequence>MKRTYQPSKLVRKRRHGFRSRMATTGGRRVIASRRAKGRKRLSA</sequence>
<dbReference type="Gene3D" id="1.10.287.3980">
    <property type="match status" value="1"/>
</dbReference>
<dbReference type="PANTHER" id="PTHR14503:SF4">
    <property type="entry name" value="LARGE RIBOSOMAL SUBUNIT PROTEIN BL34M"/>
    <property type="match status" value="1"/>
</dbReference>
<dbReference type="GO" id="GO:1990904">
    <property type="term" value="C:ribonucleoprotein complex"/>
    <property type="evidence" value="ECO:0007669"/>
    <property type="project" value="UniProtKB-KW"/>
</dbReference>